<protein>
    <submittedName>
        <fullName evidence="2">Uncharacterized protein</fullName>
    </submittedName>
</protein>
<dbReference type="STRING" id="158607.A0A2P5I328"/>
<name>A0A2P5I328_DIAHE</name>
<dbReference type="InParanoid" id="A0A2P5I328"/>
<evidence type="ECO:0000313" key="3">
    <source>
        <dbReference type="Proteomes" id="UP000094444"/>
    </source>
</evidence>
<dbReference type="Proteomes" id="UP000094444">
    <property type="component" value="Unassembled WGS sequence"/>
</dbReference>
<evidence type="ECO:0000256" key="1">
    <source>
        <dbReference type="SAM" id="MobiDB-lite"/>
    </source>
</evidence>
<accession>A0A2P5I328</accession>
<keyword evidence="3" id="KW-1185">Reference proteome</keyword>
<feature type="region of interest" description="Disordered" evidence="1">
    <location>
        <begin position="64"/>
        <end position="102"/>
    </location>
</feature>
<comment type="caution">
    <text evidence="2">The sequence shown here is derived from an EMBL/GenBank/DDBJ whole genome shotgun (WGS) entry which is preliminary data.</text>
</comment>
<gene>
    <name evidence="2" type="ORF">DHEL01_v204688</name>
</gene>
<dbReference type="AlphaFoldDB" id="A0A2P5I328"/>
<evidence type="ECO:0000313" key="2">
    <source>
        <dbReference type="EMBL" id="POS76912.1"/>
    </source>
</evidence>
<proteinExistence type="predicted"/>
<feature type="compositionally biased region" description="Low complexity" evidence="1">
    <location>
        <begin position="64"/>
        <end position="96"/>
    </location>
</feature>
<dbReference type="EMBL" id="MAVT02000320">
    <property type="protein sequence ID" value="POS76912.1"/>
    <property type="molecule type" value="Genomic_DNA"/>
</dbReference>
<dbReference type="OrthoDB" id="5242432at2759"/>
<organism evidence="2 3">
    <name type="scientific">Diaporthe helianthi</name>
    <dbReference type="NCBI Taxonomy" id="158607"/>
    <lineage>
        <taxon>Eukaryota</taxon>
        <taxon>Fungi</taxon>
        <taxon>Dikarya</taxon>
        <taxon>Ascomycota</taxon>
        <taxon>Pezizomycotina</taxon>
        <taxon>Sordariomycetes</taxon>
        <taxon>Sordariomycetidae</taxon>
        <taxon>Diaporthales</taxon>
        <taxon>Diaporthaceae</taxon>
        <taxon>Diaporthe</taxon>
    </lineage>
</organism>
<reference evidence="2" key="1">
    <citation type="submission" date="2017-09" db="EMBL/GenBank/DDBJ databases">
        <title>Polyketide synthases of a Diaporthe helianthi virulent isolate.</title>
        <authorList>
            <person name="Baroncelli R."/>
        </authorList>
    </citation>
    <scope>NUCLEOTIDE SEQUENCE [LARGE SCALE GENOMIC DNA]</scope>
    <source>
        <strain evidence="2">7/96</strain>
    </source>
</reference>
<sequence>MATHTISTPNTPDAPLRRQGVAHPRFAAFDRSLEFVRPTLHLSPLTRRLPFAAVYRRLAVSAPSPGSPTSSASLSFSLPSPQKTPSLSGFSGSSRSSHTRPVNQLTHDLSLCPQDEVVRWEASLSLASGRLGATGSWLSDLPLPFSCEPAVVSPVASSVTDPWSPRSLSTVTVASDSPLAHRHRLPLDPAPGQQPCTLLGMLAGKRFLRFSSYLKQAYINTLHRDDPQHSLQTPDNLKRTVTVQNWITDIPTPAAPSPVQAPVSIYSSPSLFSSPMSSMSPSISIPSDSLDSLAFLSEDWSPMASPCIRSPLVASILSEDPSPVVEQVASPHNPSLTDALAKLKELVEAGPPRRSFLSLFACGLTTCLTSCLTS</sequence>